<keyword evidence="10" id="KW-1185">Reference proteome</keyword>
<dbReference type="KEGG" id="pchm:VFPPC_07911"/>
<organism evidence="9 10">
    <name type="scientific">Pochonia chlamydosporia 170</name>
    <dbReference type="NCBI Taxonomy" id="1380566"/>
    <lineage>
        <taxon>Eukaryota</taxon>
        <taxon>Fungi</taxon>
        <taxon>Dikarya</taxon>
        <taxon>Ascomycota</taxon>
        <taxon>Pezizomycotina</taxon>
        <taxon>Sordariomycetes</taxon>
        <taxon>Hypocreomycetidae</taxon>
        <taxon>Hypocreales</taxon>
        <taxon>Clavicipitaceae</taxon>
        <taxon>Pochonia</taxon>
    </lineage>
</organism>
<evidence type="ECO:0000259" key="8">
    <source>
        <dbReference type="SMART" id="SM00014"/>
    </source>
</evidence>
<feature type="transmembrane region" description="Helical" evidence="7">
    <location>
        <begin position="85"/>
        <end position="107"/>
    </location>
</feature>
<dbReference type="GO" id="GO:0008195">
    <property type="term" value="F:phosphatidate phosphatase activity"/>
    <property type="evidence" value="ECO:0007669"/>
    <property type="project" value="TreeGrafter"/>
</dbReference>
<dbReference type="CDD" id="cd03390">
    <property type="entry name" value="PAP2_containing_1_like"/>
    <property type="match status" value="1"/>
</dbReference>
<comment type="similarity">
    <text evidence="2">Belongs to the PA-phosphatase related phosphoesterase family.</text>
</comment>
<keyword evidence="5 7" id="KW-0472">Membrane</keyword>
<keyword evidence="3 7" id="KW-0812">Transmembrane</keyword>
<dbReference type="GO" id="GO:0046839">
    <property type="term" value="P:phospholipid dephosphorylation"/>
    <property type="evidence" value="ECO:0007669"/>
    <property type="project" value="TreeGrafter"/>
</dbReference>
<feature type="transmembrane region" description="Helical" evidence="7">
    <location>
        <begin position="34"/>
        <end position="53"/>
    </location>
</feature>
<evidence type="ECO:0000256" key="3">
    <source>
        <dbReference type="ARBA" id="ARBA00022692"/>
    </source>
</evidence>
<comment type="subcellular location">
    <subcellularLocation>
        <location evidence="1">Membrane</location>
        <topology evidence="1">Multi-pass membrane protein</topology>
    </subcellularLocation>
</comment>
<dbReference type="GO" id="GO:0016020">
    <property type="term" value="C:membrane"/>
    <property type="evidence" value="ECO:0007669"/>
    <property type="project" value="UniProtKB-SubCell"/>
</dbReference>
<dbReference type="AlphaFoldDB" id="A0A179FMP6"/>
<dbReference type="OrthoDB" id="10030083at2759"/>
<feature type="transmembrane region" description="Helical" evidence="7">
    <location>
        <begin position="119"/>
        <end position="138"/>
    </location>
</feature>
<accession>A0A179FMP6</accession>
<dbReference type="Pfam" id="PF01569">
    <property type="entry name" value="PAP2"/>
    <property type="match status" value="1"/>
</dbReference>
<dbReference type="GeneID" id="28850695"/>
<feature type="transmembrane region" description="Helical" evidence="7">
    <location>
        <begin position="259"/>
        <end position="277"/>
    </location>
</feature>
<dbReference type="Proteomes" id="UP000078397">
    <property type="component" value="Unassembled WGS sequence"/>
</dbReference>
<feature type="domain" description="Phosphatidic acid phosphatase type 2/haloperoxidase" evidence="8">
    <location>
        <begin position="121"/>
        <end position="277"/>
    </location>
</feature>
<feature type="transmembrane region" description="Helical" evidence="7">
    <location>
        <begin position="231"/>
        <end position="253"/>
    </location>
</feature>
<dbReference type="RefSeq" id="XP_018143430.1">
    <property type="nucleotide sequence ID" value="XM_018286701.1"/>
</dbReference>
<dbReference type="PANTHER" id="PTHR10165:SF84">
    <property type="entry name" value="PHOSPHATIDIC ACID PHOSPHATASE BETA"/>
    <property type="match status" value="1"/>
</dbReference>
<dbReference type="GO" id="GO:0006644">
    <property type="term" value="P:phospholipid metabolic process"/>
    <property type="evidence" value="ECO:0007669"/>
    <property type="project" value="InterPro"/>
</dbReference>
<feature type="compositionally biased region" description="Basic residues" evidence="6">
    <location>
        <begin position="357"/>
        <end position="366"/>
    </location>
</feature>
<dbReference type="STRING" id="1380566.A0A179FMP6"/>
<sequence>MPSLPQADRASSAPPHRPTFLHDVRSFFAEWIRLNGIDILVLLAVGALSFGIYHTPNIVVRTFPITFNSSGDIIYPEWAYPYRGWILPSWLSGFLSIAIPMIVYLLAQTRIKSAWDASNAIMGTLWATALSCLFQVTIKQLIGGFRPYFLDVCAPDISLAKTHNKTGLNAVGFQKVMYTTEICTQTNASLLKDAVTSFPSGHSTAAFAGFIFLFLWLNAKLKVWADHKPAFWKLALTMTPLLAAVMIACSLTIDAAHNWYDIVGGSIIGTVMAVASYRSTYAAVLDWRFNHLPLREKEPFGYGSEEGPHIVTQTFTRSVGWGGERDWFEGEEGAGSFGGQPGVSRGDTAETAVEARPKRRVVQREA</sequence>
<dbReference type="InterPro" id="IPR043216">
    <property type="entry name" value="PAP-like"/>
</dbReference>
<dbReference type="SMART" id="SM00014">
    <property type="entry name" value="acidPPc"/>
    <property type="match status" value="1"/>
</dbReference>
<comment type="caution">
    <text evidence="9">The sequence shown here is derived from an EMBL/GenBank/DDBJ whole genome shotgun (WGS) entry which is preliminary data.</text>
</comment>
<evidence type="ECO:0000313" key="10">
    <source>
        <dbReference type="Proteomes" id="UP000078397"/>
    </source>
</evidence>
<evidence type="ECO:0000256" key="1">
    <source>
        <dbReference type="ARBA" id="ARBA00004141"/>
    </source>
</evidence>
<name>A0A179FMP6_METCM</name>
<dbReference type="InterPro" id="IPR036938">
    <property type="entry name" value="PAP2/HPO_sf"/>
</dbReference>
<evidence type="ECO:0000256" key="5">
    <source>
        <dbReference type="ARBA" id="ARBA00023136"/>
    </source>
</evidence>
<evidence type="ECO:0000256" key="4">
    <source>
        <dbReference type="ARBA" id="ARBA00022989"/>
    </source>
</evidence>
<dbReference type="InterPro" id="IPR000326">
    <property type="entry name" value="PAP2/HPO"/>
</dbReference>
<protein>
    <submittedName>
        <fullName evidence="9">Phosphatidic acid phosphatase beta</fullName>
    </submittedName>
</protein>
<dbReference type="PANTHER" id="PTHR10165">
    <property type="entry name" value="LIPID PHOSPHATE PHOSPHATASE"/>
    <property type="match status" value="1"/>
</dbReference>
<evidence type="ECO:0000256" key="6">
    <source>
        <dbReference type="SAM" id="MobiDB-lite"/>
    </source>
</evidence>
<proteinExistence type="inferred from homology"/>
<dbReference type="EMBL" id="LSBJ02000004">
    <property type="protein sequence ID" value="OAQ66343.1"/>
    <property type="molecule type" value="Genomic_DNA"/>
</dbReference>
<keyword evidence="4 7" id="KW-1133">Transmembrane helix</keyword>
<feature type="region of interest" description="Disordered" evidence="6">
    <location>
        <begin position="330"/>
        <end position="366"/>
    </location>
</feature>
<dbReference type="Gene3D" id="1.20.144.10">
    <property type="entry name" value="Phosphatidic acid phosphatase type 2/haloperoxidase"/>
    <property type="match status" value="1"/>
</dbReference>
<reference evidence="9 10" key="1">
    <citation type="journal article" date="2016" name="PLoS Pathog.">
        <title>Biosynthesis of antibiotic leucinostatins in bio-control fungus Purpureocillium lilacinum and their inhibition on phytophthora revealed by genome mining.</title>
        <authorList>
            <person name="Wang G."/>
            <person name="Liu Z."/>
            <person name="Lin R."/>
            <person name="Li E."/>
            <person name="Mao Z."/>
            <person name="Ling J."/>
            <person name="Yang Y."/>
            <person name="Yin W.B."/>
            <person name="Xie B."/>
        </authorList>
    </citation>
    <scope>NUCLEOTIDE SEQUENCE [LARGE SCALE GENOMIC DNA]</scope>
    <source>
        <strain evidence="9">170</strain>
    </source>
</reference>
<gene>
    <name evidence="9" type="ORF">VFPPC_07911</name>
</gene>
<evidence type="ECO:0000256" key="7">
    <source>
        <dbReference type="SAM" id="Phobius"/>
    </source>
</evidence>
<evidence type="ECO:0000313" key="9">
    <source>
        <dbReference type="EMBL" id="OAQ66343.1"/>
    </source>
</evidence>
<evidence type="ECO:0000256" key="2">
    <source>
        <dbReference type="ARBA" id="ARBA00008816"/>
    </source>
</evidence>
<dbReference type="SUPFAM" id="SSF48317">
    <property type="entry name" value="Acid phosphatase/Vanadium-dependent haloperoxidase"/>
    <property type="match status" value="1"/>
</dbReference>
<feature type="transmembrane region" description="Helical" evidence="7">
    <location>
        <begin position="200"/>
        <end position="219"/>
    </location>
</feature>